<evidence type="ECO:0000313" key="4">
    <source>
        <dbReference type="EMBL" id="TGG92352.1"/>
    </source>
</evidence>
<feature type="coiled-coil region" evidence="1">
    <location>
        <begin position="43"/>
        <end position="104"/>
    </location>
</feature>
<keyword evidence="3" id="KW-0472">Membrane</keyword>
<keyword evidence="5" id="KW-1185">Reference proteome</keyword>
<dbReference type="Proteomes" id="UP000297475">
    <property type="component" value="Unassembled WGS sequence"/>
</dbReference>
<evidence type="ECO:0000256" key="1">
    <source>
        <dbReference type="SAM" id="Coils"/>
    </source>
</evidence>
<evidence type="ECO:0000256" key="3">
    <source>
        <dbReference type="SAM" id="Phobius"/>
    </source>
</evidence>
<dbReference type="OrthoDB" id="5405677at2"/>
<feature type="region of interest" description="Disordered" evidence="2">
    <location>
        <begin position="194"/>
        <end position="215"/>
    </location>
</feature>
<evidence type="ECO:0008006" key="6">
    <source>
        <dbReference type="Google" id="ProtNLM"/>
    </source>
</evidence>
<keyword evidence="1" id="KW-0175">Coiled coil</keyword>
<comment type="caution">
    <text evidence="4">The sequence shown here is derived from an EMBL/GenBank/DDBJ whole genome shotgun (WGS) entry which is preliminary data.</text>
</comment>
<dbReference type="EMBL" id="SRMF01000005">
    <property type="protein sequence ID" value="TGG92352.1"/>
    <property type="molecule type" value="Genomic_DNA"/>
</dbReference>
<evidence type="ECO:0000256" key="2">
    <source>
        <dbReference type="SAM" id="MobiDB-lite"/>
    </source>
</evidence>
<reference evidence="4 5" key="1">
    <citation type="submission" date="2019-04" db="EMBL/GenBank/DDBJ databases">
        <title>Natronospirillum operosus gen. nov., sp. nov., a haloalkaliphilic satellite isolated from decaying biomass of laboratory culture of cyanobacterium Geitlerinema sp. and proposal of Natronospirillaceae fam. nov. and Saccharospirillaceae fam. nov.</title>
        <authorList>
            <person name="Kevbrin V."/>
            <person name="Boltyanskaya Y."/>
            <person name="Koziaeva V."/>
            <person name="Grouzdev D.S."/>
            <person name="Park M."/>
            <person name="Cho J."/>
        </authorList>
    </citation>
    <scope>NUCLEOTIDE SEQUENCE [LARGE SCALE GENOMIC DNA]</scope>
    <source>
        <strain evidence="4 5">G-116</strain>
    </source>
</reference>
<keyword evidence="3" id="KW-0812">Transmembrane</keyword>
<organism evidence="4 5">
    <name type="scientific">Natronospirillum operosum</name>
    <dbReference type="NCBI Taxonomy" id="2759953"/>
    <lineage>
        <taxon>Bacteria</taxon>
        <taxon>Pseudomonadati</taxon>
        <taxon>Pseudomonadota</taxon>
        <taxon>Gammaproteobacteria</taxon>
        <taxon>Oceanospirillales</taxon>
        <taxon>Natronospirillaceae</taxon>
        <taxon>Natronospirillum</taxon>
    </lineage>
</organism>
<accession>A0A4Z0W717</accession>
<protein>
    <recommendedName>
        <fullName evidence="6">PilN domain-containing protein</fullName>
    </recommendedName>
</protein>
<feature type="transmembrane region" description="Helical" evidence="3">
    <location>
        <begin position="21"/>
        <end position="38"/>
    </location>
</feature>
<keyword evidence="3" id="KW-1133">Transmembrane helix</keyword>
<name>A0A4Z0W717_9GAMM</name>
<dbReference type="RefSeq" id="WP_135483686.1">
    <property type="nucleotide sequence ID" value="NZ_SRMF01000005.1"/>
</dbReference>
<proteinExistence type="predicted"/>
<dbReference type="AlphaFoldDB" id="A0A4Z0W717"/>
<sequence length="231" mass="26481">MQRINLCTDRPAGRRLYAGHLMLLLAAAVCVAVLVTLWQQQQYHERQQVLAAAEADAERAREELEAFRAAYPQLQNTEALEAEISELEQRRTERRQLLTNLQRSTGARPYSYHAFLRTLSTQRLDGVWLTAFSLDNPPEQDQVRVSLRGRAVAAELLPRYLDRLREGEAARLSFDVLDLDRMTSDTGEYRFVLETRSAESGEPRQPQQSARPELNLPLELDLPAELQRLLQ</sequence>
<evidence type="ECO:0000313" key="5">
    <source>
        <dbReference type="Proteomes" id="UP000297475"/>
    </source>
</evidence>
<gene>
    <name evidence="4" type="ORF">E4656_12805</name>
</gene>